<gene>
    <name evidence="1" type="ORF">T05_8685</name>
</gene>
<name>A0A0V0U9K3_9BILA</name>
<evidence type="ECO:0000313" key="1">
    <source>
        <dbReference type="EMBL" id="KRX47905.1"/>
    </source>
</evidence>
<dbReference type="EMBL" id="JYDJ01000036">
    <property type="protein sequence ID" value="KRX47905.1"/>
    <property type="molecule type" value="Genomic_DNA"/>
</dbReference>
<reference evidence="1 2" key="1">
    <citation type="submission" date="2015-01" db="EMBL/GenBank/DDBJ databases">
        <title>Evolution of Trichinella species and genotypes.</title>
        <authorList>
            <person name="Korhonen P.K."/>
            <person name="Edoardo P."/>
            <person name="Giuseppe L.R."/>
            <person name="Gasser R.B."/>
        </authorList>
    </citation>
    <scope>NUCLEOTIDE SEQUENCE [LARGE SCALE GENOMIC DNA]</scope>
    <source>
        <strain evidence="1">ISS417</strain>
    </source>
</reference>
<evidence type="ECO:0000313" key="2">
    <source>
        <dbReference type="Proteomes" id="UP000055048"/>
    </source>
</evidence>
<keyword evidence="2" id="KW-1185">Reference proteome</keyword>
<protein>
    <submittedName>
        <fullName evidence="1">Uncharacterized protein</fullName>
    </submittedName>
</protein>
<dbReference type="AlphaFoldDB" id="A0A0V0U9K3"/>
<organism evidence="1 2">
    <name type="scientific">Trichinella murrelli</name>
    <dbReference type="NCBI Taxonomy" id="144512"/>
    <lineage>
        <taxon>Eukaryota</taxon>
        <taxon>Metazoa</taxon>
        <taxon>Ecdysozoa</taxon>
        <taxon>Nematoda</taxon>
        <taxon>Enoplea</taxon>
        <taxon>Dorylaimia</taxon>
        <taxon>Trichinellida</taxon>
        <taxon>Trichinellidae</taxon>
        <taxon>Trichinella</taxon>
    </lineage>
</organism>
<sequence length="70" mass="8410">MSKNLLYSIYFGWNPMRFSDEIRCLVASYPCMATKRMHIPPFWLVHFVRVHKPSYQPPVEYEREDVSTVN</sequence>
<dbReference type="Proteomes" id="UP000055048">
    <property type="component" value="Unassembled WGS sequence"/>
</dbReference>
<proteinExistence type="predicted"/>
<comment type="caution">
    <text evidence="1">The sequence shown here is derived from an EMBL/GenBank/DDBJ whole genome shotgun (WGS) entry which is preliminary data.</text>
</comment>
<accession>A0A0V0U9K3</accession>